<evidence type="ECO:0000256" key="1">
    <source>
        <dbReference type="ARBA" id="ARBA00001933"/>
    </source>
</evidence>
<comment type="caution">
    <text evidence="11">The sequence shown here is derived from an EMBL/GenBank/DDBJ whole genome shotgun (WGS) entry which is preliminary data.</text>
</comment>
<dbReference type="SUPFAM" id="SSF53686">
    <property type="entry name" value="Tryptophan synthase beta subunit-like PLP-dependent enzymes"/>
    <property type="match status" value="1"/>
</dbReference>
<dbReference type="Pfam" id="PF00291">
    <property type="entry name" value="PALP"/>
    <property type="match status" value="1"/>
</dbReference>
<comment type="pathway">
    <text evidence="2">Amino-acid biosynthesis; L-threonine biosynthesis; L-threonine from L-aspartate: step 5/5.</text>
</comment>
<dbReference type="GO" id="GO:0003941">
    <property type="term" value="F:L-serine ammonia-lyase activity"/>
    <property type="evidence" value="ECO:0007669"/>
    <property type="project" value="UniProtKB-EC"/>
</dbReference>
<dbReference type="AlphaFoldDB" id="A0AAN8JH46"/>
<evidence type="ECO:0000259" key="10">
    <source>
        <dbReference type="Pfam" id="PF14821"/>
    </source>
</evidence>
<reference evidence="11 12" key="1">
    <citation type="submission" date="2024-01" db="EMBL/GenBank/DDBJ databases">
        <title>The genome of the rayed Mediterranean limpet Patella caerulea (Linnaeus, 1758).</title>
        <authorList>
            <person name="Anh-Thu Weber A."/>
            <person name="Halstead-Nussloch G."/>
        </authorList>
    </citation>
    <scope>NUCLEOTIDE SEQUENCE [LARGE SCALE GENOMIC DNA]</scope>
    <source>
        <strain evidence="11">AATW-2023a</strain>
        <tissue evidence="11">Whole specimen</tissue>
    </source>
</reference>
<gene>
    <name evidence="11" type="ORF">SNE40_015115</name>
</gene>
<evidence type="ECO:0000313" key="11">
    <source>
        <dbReference type="EMBL" id="KAK6176905.1"/>
    </source>
</evidence>
<dbReference type="NCBIfam" id="TIGR00260">
    <property type="entry name" value="thrC"/>
    <property type="match status" value="1"/>
</dbReference>
<feature type="domain" description="Tryptophan synthase beta chain-like PALP" evidence="9">
    <location>
        <begin position="322"/>
        <end position="555"/>
    </location>
</feature>
<dbReference type="HAMAP" id="MF_00109">
    <property type="entry name" value="Shikimate_kinase"/>
    <property type="match status" value="1"/>
</dbReference>
<dbReference type="SUPFAM" id="SSF52540">
    <property type="entry name" value="P-loop containing nucleoside triphosphate hydrolases"/>
    <property type="match status" value="1"/>
</dbReference>
<evidence type="ECO:0000256" key="2">
    <source>
        <dbReference type="ARBA" id="ARBA00004979"/>
    </source>
</evidence>
<dbReference type="EMBL" id="JAZGQO010000010">
    <property type="protein sequence ID" value="KAK6176905.1"/>
    <property type="molecule type" value="Genomic_DNA"/>
</dbReference>
<dbReference type="Proteomes" id="UP001347796">
    <property type="component" value="Unassembled WGS sequence"/>
</dbReference>
<dbReference type="InterPro" id="IPR001926">
    <property type="entry name" value="TrpB-like_PALP"/>
</dbReference>
<dbReference type="PROSITE" id="PS00165">
    <property type="entry name" value="DEHYDRATASE_SER_THR"/>
    <property type="match status" value="1"/>
</dbReference>
<keyword evidence="12" id="KW-1185">Reference proteome</keyword>
<dbReference type="Pfam" id="PF14821">
    <property type="entry name" value="Thr_synth_N"/>
    <property type="match status" value="1"/>
</dbReference>
<keyword evidence="6 8" id="KW-0663">Pyridoxal phosphate</keyword>
<dbReference type="InterPro" id="IPR037158">
    <property type="entry name" value="Thr_synth_N_sf"/>
</dbReference>
<dbReference type="InterPro" id="IPR036052">
    <property type="entry name" value="TrpB-like_PALP_sf"/>
</dbReference>
<feature type="domain" description="Threonine synthase N-terminal" evidence="10">
    <location>
        <begin position="218"/>
        <end position="299"/>
    </location>
</feature>
<protein>
    <recommendedName>
        <fullName evidence="13">Threonine synthase</fullName>
    </recommendedName>
</protein>
<dbReference type="InterPro" id="IPR031322">
    <property type="entry name" value="Shikimate/glucono_kinase"/>
</dbReference>
<comment type="catalytic activity">
    <reaction evidence="7">
        <text>L-serine = pyruvate + NH4(+)</text>
        <dbReference type="Rhea" id="RHEA:19169"/>
        <dbReference type="ChEBI" id="CHEBI:15361"/>
        <dbReference type="ChEBI" id="CHEBI:28938"/>
        <dbReference type="ChEBI" id="CHEBI:33384"/>
        <dbReference type="EC" id="4.3.1.17"/>
    </reaction>
</comment>
<dbReference type="InterPro" id="IPR029144">
    <property type="entry name" value="Thr_synth_N"/>
</dbReference>
<keyword evidence="4" id="KW-0028">Amino-acid biosynthesis</keyword>
<dbReference type="Pfam" id="PF01202">
    <property type="entry name" value="SKI"/>
    <property type="match status" value="1"/>
</dbReference>
<dbReference type="Gene3D" id="3.40.50.300">
    <property type="entry name" value="P-loop containing nucleotide triphosphate hydrolases"/>
    <property type="match status" value="1"/>
</dbReference>
<dbReference type="InterPro" id="IPR027417">
    <property type="entry name" value="P-loop_NTPase"/>
</dbReference>
<proteinExistence type="inferred from homology"/>
<dbReference type="GO" id="GO:0005737">
    <property type="term" value="C:cytoplasm"/>
    <property type="evidence" value="ECO:0007669"/>
    <property type="project" value="TreeGrafter"/>
</dbReference>
<dbReference type="PANTHER" id="PTHR43515">
    <property type="entry name" value="THREONINE SYNTHASE-LIKE 1"/>
    <property type="match status" value="1"/>
</dbReference>
<dbReference type="Gene3D" id="3.90.1380.10">
    <property type="entry name" value="Threonine synthase, N-terminal domain"/>
    <property type="match status" value="1"/>
</dbReference>
<dbReference type="InterPro" id="IPR004450">
    <property type="entry name" value="Thr_synthase-like"/>
</dbReference>
<feature type="modified residue" description="N6-(pyridoxal phosphate)lysine" evidence="8">
    <location>
        <position position="333"/>
    </location>
</feature>
<accession>A0AAN8JH46</accession>
<evidence type="ECO:0000313" key="12">
    <source>
        <dbReference type="Proteomes" id="UP001347796"/>
    </source>
</evidence>
<dbReference type="GO" id="GO:0030170">
    <property type="term" value="F:pyridoxal phosphate binding"/>
    <property type="evidence" value="ECO:0007669"/>
    <property type="project" value="InterPro"/>
</dbReference>
<evidence type="ECO:0000256" key="6">
    <source>
        <dbReference type="ARBA" id="ARBA00022898"/>
    </source>
</evidence>
<comment type="similarity">
    <text evidence="3">Belongs to the threonine synthase family.</text>
</comment>
<dbReference type="Gene3D" id="3.40.50.1100">
    <property type="match status" value="2"/>
</dbReference>
<evidence type="ECO:0000256" key="8">
    <source>
        <dbReference type="PIRSR" id="PIRSR604450-51"/>
    </source>
</evidence>
<dbReference type="PRINTS" id="PR01100">
    <property type="entry name" value="SHIKIMTKNASE"/>
</dbReference>
<evidence type="ECO:0000256" key="4">
    <source>
        <dbReference type="ARBA" id="ARBA00022605"/>
    </source>
</evidence>
<keyword evidence="5" id="KW-0791">Threonine biosynthesis</keyword>
<name>A0AAN8JH46_PATCE</name>
<dbReference type="PANTHER" id="PTHR43515:SF1">
    <property type="entry name" value="THREONINE SYNTHASE-LIKE 1"/>
    <property type="match status" value="1"/>
</dbReference>
<evidence type="ECO:0000256" key="5">
    <source>
        <dbReference type="ARBA" id="ARBA00022697"/>
    </source>
</evidence>
<evidence type="ECO:0000256" key="7">
    <source>
        <dbReference type="ARBA" id="ARBA00049406"/>
    </source>
</evidence>
<evidence type="ECO:0008006" key="13">
    <source>
        <dbReference type="Google" id="ProtNLM"/>
    </source>
</evidence>
<comment type="cofactor">
    <cofactor evidence="1 8">
        <name>pyridoxal 5'-phosphate</name>
        <dbReference type="ChEBI" id="CHEBI:597326"/>
    </cofactor>
</comment>
<evidence type="ECO:0000256" key="3">
    <source>
        <dbReference type="ARBA" id="ARBA00005517"/>
    </source>
</evidence>
<dbReference type="InterPro" id="IPR000634">
    <property type="entry name" value="Ser/Thr_deHydtase_PyrdxlP-BS"/>
</dbReference>
<dbReference type="InterPro" id="IPR000623">
    <property type="entry name" value="Shikimate_kinase/TSH1"/>
</dbReference>
<evidence type="ECO:0000259" key="9">
    <source>
        <dbReference type="Pfam" id="PF00291"/>
    </source>
</evidence>
<sequence length="724" mass="80902">MSSRQMAVIQRLHRYLVCINHYGSYKRAFCTSRSTNSRFDYTERSNIYLLGSPGCGKTTVGKLLGEKLERPVIDVDDDILEPAWRMPVSQKLTEIGGKNFIDEEGKALCQFQSSGSVVCLSGSNPLHAQSMKHIKENGLLIFLDVPETDILSRLEKMKVNRIVGQEAGISMPEILKYRRSFYAKHHDARVMCESGETPKNILNRVLTCLDRLENDKGYISTRQIGPAKRQQFLQTVLQGLAPDGGLLVKADELPVISNCKQKRLVDLDYRERALRLLQEWISPLEIAGGELKVYVDNAYNENIFQNKDVAPVQAFQKNQYMMELFHGPTASFKDFALQLMPQFFNRAIQEEGENNRYLVLVATSGDTGGAVLDGFRQYAGSDTGVLVFYPLNGISELQKHQMTSMAGNNISVVGVDSDFDFCQSTVKHIFRDDHFSAELLNNYNVKLSAANSLNWGRLLPQIVYHASGYLDLVKSGVISHGQEIDICVPTGNFGNILAAYYVKMMGFPIRKLICASNSNDVLTEFFQTGLYDLRKRQLLRTASPAIDILKSSNLERLLHHVSDNDGSLVSNMYHNLDQDGMFKISQHHLANLQTIFTAGSCTEQECKSTLIDTYKRTGYLLDPHTAVCKTVADKLGDSSVPLLLAGTAHNAKFADTVSSWIDPSSGSLASSPNELLIRLNKLSSQPPPHETMLRMSKQKVIHKKKCNASPNELMSIVKEFASNM</sequence>
<dbReference type="GO" id="GO:0009088">
    <property type="term" value="P:threonine biosynthetic process"/>
    <property type="evidence" value="ECO:0007669"/>
    <property type="project" value="UniProtKB-KW"/>
</dbReference>
<organism evidence="11 12">
    <name type="scientific">Patella caerulea</name>
    <name type="common">Rayed Mediterranean limpet</name>
    <dbReference type="NCBI Taxonomy" id="87958"/>
    <lineage>
        <taxon>Eukaryota</taxon>
        <taxon>Metazoa</taxon>
        <taxon>Spiralia</taxon>
        <taxon>Lophotrochozoa</taxon>
        <taxon>Mollusca</taxon>
        <taxon>Gastropoda</taxon>
        <taxon>Patellogastropoda</taxon>
        <taxon>Patelloidea</taxon>
        <taxon>Patellidae</taxon>
        <taxon>Patella</taxon>
    </lineage>
</organism>